<dbReference type="Pfam" id="PF13307">
    <property type="entry name" value="Helicase_C_2"/>
    <property type="match status" value="1"/>
</dbReference>
<dbReference type="InterPro" id="IPR011545">
    <property type="entry name" value="DEAD/DEAH_box_helicase_dom"/>
</dbReference>
<feature type="domain" description="Helicase ATP-binding" evidence="5">
    <location>
        <begin position="10"/>
        <end position="272"/>
    </location>
</feature>
<dbReference type="GO" id="GO:0003676">
    <property type="term" value="F:nucleic acid binding"/>
    <property type="evidence" value="ECO:0007669"/>
    <property type="project" value="InterPro"/>
</dbReference>
<dbReference type="AlphaFoldDB" id="A0A1Q2SMJ3"/>
<keyword evidence="2" id="KW-0378">Hydrolase</keyword>
<organism evidence="6 7">
    <name type="scientific">Candidatus Nitrosoglobus terrae</name>
    <dbReference type="NCBI Taxonomy" id="1630141"/>
    <lineage>
        <taxon>Bacteria</taxon>
        <taxon>Pseudomonadati</taxon>
        <taxon>Pseudomonadota</taxon>
        <taxon>Gammaproteobacteria</taxon>
        <taxon>Chromatiales</taxon>
        <taxon>Chromatiaceae</taxon>
        <taxon>Candidatus Nitrosoglobus</taxon>
    </lineage>
</organism>
<dbReference type="KEGG" id="ntt:TAO_0963"/>
<dbReference type="OrthoDB" id="9805194at2"/>
<evidence type="ECO:0000313" key="6">
    <source>
        <dbReference type="EMBL" id="BAW80333.1"/>
    </source>
</evidence>
<dbReference type="PANTHER" id="PTHR11472:SF34">
    <property type="entry name" value="REGULATOR OF TELOMERE ELONGATION HELICASE 1"/>
    <property type="match status" value="1"/>
</dbReference>
<sequence length="633" mass="71065">MADLLGEEGPLATHIKGFAPRRPQQEMAEAVRKALKEKQILVTEAGTGTGKTYAYLVPALLSENKIIISTGTKHLQDQLYHRDLPLVKAALGVSAQTCLLKGRANYLCLHRLYLLVQERSIEEGALAANLAKIQQWARRTRTGDISELSKIPENSPLWPRVTSTVDNCFGQDCPVFSECYFMVARRQAQDADILVINHHLLLSDIVLQEKGYGDVLPMAAAYIIDEAHQLPEVASRFFGQQVNSRQLLELIHDSRAKYLDDPSGMANIRDICHQLEQVTVDFQATLGAKEHRFAWREAIDTRSVALALENLSTTLANLELELKLVADRDKGLENCYKQAGKLQAQLAVFSQQPNDDWVYWFETRSRSFILSASPLDIGENFHAYMARQQASWIFTSATIAVGECFEHFNQQLNLVPTVTYRWESPFDFRQQALLYQPAGLPDPHDPHYIDAVIEAVLPVLIASQGRAFLLFTSHQALKKAYDLLRNKILFPLLVQGSAPRSELLTSFRSLGNAILLGTSSFWEGVDVRGSALSCVIIDKLPFASPSEPLLQARIDAIRRRGGNPFMDYQLPHAIVQLKQGVGRLIRDAHDRGLLMLCDPRLHNKSYGWLFLKSLPNMPRTQDIADVKAFFAKV</sequence>
<keyword evidence="1" id="KW-0547">Nucleotide-binding</keyword>
<name>A0A1Q2SMJ3_9GAMM</name>
<dbReference type="InterPro" id="IPR014013">
    <property type="entry name" value="Helic_SF1/SF2_ATP-bd_DinG/Rad3"/>
</dbReference>
<dbReference type="InterPro" id="IPR027417">
    <property type="entry name" value="P-loop_NTPase"/>
</dbReference>
<proteinExistence type="inferred from homology"/>
<dbReference type="RefSeq" id="WP_096526886.1">
    <property type="nucleotide sequence ID" value="NZ_AP014836.1"/>
</dbReference>
<gene>
    <name evidence="6" type="ORF">TAO_0963</name>
</gene>
<dbReference type="Pfam" id="PF00270">
    <property type="entry name" value="DEAD"/>
    <property type="match status" value="1"/>
</dbReference>
<dbReference type="SUPFAM" id="SSF52540">
    <property type="entry name" value="P-loop containing nucleoside triphosphate hydrolases"/>
    <property type="match status" value="1"/>
</dbReference>
<dbReference type="Proteomes" id="UP000243679">
    <property type="component" value="Chromosome"/>
</dbReference>
<evidence type="ECO:0000256" key="3">
    <source>
        <dbReference type="ARBA" id="ARBA00022840"/>
    </source>
</evidence>
<evidence type="ECO:0000259" key="5">
    <source>
        <dbReference type="PROSITE" id="PS51193"/>
    </source>
</evidence>
<dbReference type="Gene3D" id="3.40.50.300">
    <property type="entry name" value="P-loop containing nucleotide triphosphate hydrolases"/>
    <property type="match status" value="2"/>
</dbReference>
<dbReference type="InterPro" id="IPR006555">
    <property type="entry name" value="ATP-dep_Helicase_C"/>
</dbReference>
<keyword evidence="7" id="KW-1185">Reference proteome</keyword>
<keyword evidence="6" id="KW-0347">Helicase</keyword>
<keyword evidence="3" id="KW-0067">ATP-binding</keyword>
<evidence type="ECO:0000313" key="7">
    <source>
        <dbReference type="Proteomes" id="UP000243679"/>
    </source>
</evidence>
<dbReference type="InterPro" id="IPR045028">
    <property type="entry name" value="DinG/Rad3-like"/>
</dbReference>
<evidence type="ECO:0000256" key="1">
    <source>
        <dbReference type="ARBA" id="ARBA00022741"/>
    </source>
</evidence>
<dbReference type="EMBL" id="AP014836">
    <property type="protein sequence ID" value="BAW80333.1"/>
    <property type="molecule type" value="Genomic_DNA"/>
</dbReference>
<dbReference type="GO" id="GO:0003678">
    <property type="term" value="F:DNA helicase activity"/>
    <property type="evidence" value="ECO:0007669"/>
    <property type="project" value="TreeGrafter"/>
</dbReference>
<dbReference type="GO" id="GO:0005524">
    <property type="term" value="F:ATP binding"/>
    <property type="evidence" value="ECO:0007669"/>
    <property type="project" value="UniProtKB-KW"/>
</dbReference>
<accession>A0A1Q2SMJ3</accession>
<dbReference type="GO" id="GO:0016818">
    <property type="term" value="F:hydrolase activity, acting on acid anhydrides, in phosphorus-containing anhydrides"/>
    <property type="evidence" value="ECO:0007669"/>
    <property type="project" value="InterPro"/>
</dbReference>
<dbReference type="GO" id="GO:0006281">
    <property type="term" value="P:DNA repair"/>
    <property type="evidence" value="ECO:0007669"/>
    <property type="project" value="TreeGrafter"/>
</dbReference>
<dbReference type="PANTHER" id="PTHR11472">
    <property type="entry name" value="DNA REPAIR DEAD HELICASE RAD3/XP-D SUBFAMILY MEMBER"/>
    <property type="match status" value="1"/>
</dbReference>
<comment type="similarity">
    <text evidence="4">Belongs to the helicase family. DinG subfamily.</text>
</comment>
<dbReference type="SMART" id="SM00491">
    <property type="entry name" value="HELICc2"/>
    <property type="match status" value="1"/>
</dbReference>
<evidence type="ECO:0000256" key="2">
    <source>
        <dbReference type="ARBA" id="ARBA00022801"/>
    </source>
</evidence>
<protein>
    <submittedName>
        <fullName evidence="6">Helicase c2</fullName>
    </submittedName>
</protein>
<reference evidence="6 7" key="1">
    <citation type="journal article" date="2017" name="ISME J.">
        <title>An acid-tolerant ammonia-oxidizing ?-proteobacterium from soil.</title>
        <authorList>
            <person name="Hayatsu M."/>
            <person name="Tago K."/>
            <person name="Uchiyama I."/>
            <person name="Toyoda A."/>
            <person name="Wang Y."/>
            <person name="Shimomura Y."/>
            <person name="Okubo T."/>
            <person name="Kurisu F."/>
            <person name="Hirono Y."/>
            <person name="Nonaka K."/>
            <person name="Akiyama H."/>
            <person name="Itoh T."/>
            <person name="Takami H."/>
        </authorList>
    </citation>
    <scope>NUCLEOTIDE SEQUENCE [LARGE SCALE GENOMIC DNA]</scope>
    <source>
        <strain evidence="6 7">TAO100</strain>
    </source>
</reference>
<evidence type="ECO:0000256" key="4">
    <source>
        <dbReference type="ARBA" id="ARBA00038058"/>
    </source>
</evidence>
<dbReference type="PROSITE" id="PS51193">
    <property type="entry name" value="HELICASE_ATP_BIND_2"/>
    <property type="match status" value="1"/>
</dbReference>